<gene>
    <name evidence="4" type="ORF">A7K95_11045</name>
    <name evidence="3" type="ORF">GA842_05200</name>
</gene>
<evidence type="ECO:0000256" key="2">
    <source>
        <dbReference type="RuleBase" id="RU363015"/>
    </source>
</evidence>
<dbReference type="GO" id="GO:0016799">
    <property type="term" value="F:hydrolase activity, hydrolyzing N-glycosyl compounds"/>
    <property type="evidence" value="ECO:0007669"/>
    <property type="project" value="TreeGrafter"/>
</dbReference>
<evidence type="ECO:0000313" key="3">
    <source>
        <dbReference type="EMBL" id="MDV7694292.1"/>
    </source>
</evidence>
<name>A0AAP5TBL9_9LACO</name>
<evidence type="ECO:0000313" key="6">
    <source>
        <dbReference type="Proteomes" id="UP001275867"/>
    </source>
</evidence>
<dbReference type="Gene3D" id="3.40.50.450">
    <property type="match status" value="1"/>
</dbReference>
<keyword evidence="5" id="KW-1185">Reference proteome</keyword>
<dbReference type="InterPro" id="IPR031100">
    <property type="entry name" value="LOG_fam"/>
</dbReference>
<dbReference type="AlphaFoldDB" id="A0AAP5TBL9"/>
<reference evidence="3" key="2">
    <citation type="submission" date="2019-10" db="EMBL/GenBank/DDBJ databases">
        <title>Malate fermentation in French cider.</title>
        <authorList>
            <person name="Cousin F.J."/>
            <person name="Medina Fernandez S."/>
            <person name="Misery B."/>
            <person name="Laplace J.-M."/>
            <person name="Cretenet M."/>
        </authorList>
    </citation>
    <scope>NUCLEOTIDE SEQUENCE</scope>
    <source>
        <strain evidence="3">UCMA15901</strain>
    </source>
</reference>
<proteinExistence type="inferred from homology"/>
<dbReference type="GO" id="GO:0009691">
    <property type="term" value="P:cytokinin biosynthetic process"/>
    <property type="evidence" value="ECO:0007669"/>
    <property type="project" value="UniProtKB-UniRule"/>
</dbReference>
<dbReference type="EC" id="3.2.2.n1" evidence="2"/>
<evidence type="ECO:0000313" key="5">
    <source>
        <dbReference type="Proteomes" id="UP000077280"/>
    </source>
</evidence>
<dbReference type="RefSeq" id="WP_068804786.1">
    <property type="nucleotide sequence ID" value="NZ_LXND01000003.1"/>
</dbReference>
<dbReference type="Proteomes" id="UP000077280">
    <property type="component" value="Unassembled WGS sequence"/>
</dbReference>
<evidence type="ECO:0000256" key="1">
    <source>
        <dbReference type="ARBA" id="ARBA00006763"/>
    </source>
</evidence>
<comment type="similarity">
    <text evidence="1 2">Belongs to the LOG family.</text>
</comment>
<dbReference type="PANTHER" id="PTHR31223:SF70">
    <property type="entry name" value="LOG FAMILY PROTEIN YJL055W"/>
    <property type="match status" value="1"/>
</dbReference>
<evidence type="ECO:0000313" key="4">
    <source>
        <dbReference type="EMBL" id="OAD64966.1"/>
    </source>
</evidence>
<dbReference type="InterPro" id="IPR005269">
    <property type="entry name" value="LOG"/>
</dbReference>
<protein>
    <recommendedName>
        <fullName evidence="2">Cytokinin riboside 5'-monophosphate phosphoribohydrolase</fullName>
        <ecNumber evidence="2">3.2.2.n1</ecNumber>
    </recommendedName>
</protein>
<dbReference type="EMBL" id="LXND01000003">
    <property type="protein sequence ID" value="OAD64966.1"/>
    <property type="molecule type" value="Genomic_DNA"/>
</dbReference>
<dbReference type="EMBL" id="WERX01000014">
    <property type="protein sequence ID" value="MDV7694292.1"/>
    <property type="molecule type" value="Genomic_DNA"/>
</dbReference>
<keyword evidence="2" id="KW-0203">Cytokinin biosynthesis</keyword>
<accession>A0AAP5TBL9</accession>
<sequence>MKSIRSICVFCGSNTGYDENYKKATIALADYLAVHHYRLVYGGGRLGLMGVLGNEMLDKGGDVLGVIPKVLVNEKLARIPSDKIITTVDISERKQYMLDASDAFIALPGGFVTFEEFLTMLSWSQINLHQNPLALLNVDGFYDPLVQFLKQTTEAGFAPKENLSLFVNSDNVPDLFAQLTTFQHTLPNKWTN</sequence>
<organism evidence="3 6">
    <name type="scientific">Pediococcus parvulus</name>
    <dbReference type="NCBI Taxonomy" id="54062"/>
    <lineage>
        <taxon>Bacteria</taxon>
        <taxon>Bacillati</taxon>
        <taxon>Bacillota</taxon>
        <taxon>Bacilli</taxon>
        <taxon>Lactobacillales</taxon>
        <taxon>Lactobacillaceae</taxon>
        <taxon>Pediococcus</taxon>
    </lineage>
</organism>
<dbReference type="SUPFAM" id="SSF102405">
    <property type="entry name" value="MCP/YpsA-like"/>
    <property type="match status" value="1"/>
</dbReference>
<dbReference type="PANTHER" id="PTHR31223">
    <property type="entry name" value="LOG FAMILY PROTEIN YJL055W"/>
    <property type="match status" value="1"/>
</dbReference>
<dbReference type="GO" id="GO:0005829">
    <property type="term" value="C:cytosol"/>
    <property type="evidence" value="ECO:0007669"/>
    <property type="project" value="TreeGrafter"/>
</dbReference>
<reference evidence="4 5" key="1">
    <citation type="submission" date="2016-05" db="EMBL/GenBank/DDBJ databases">
        <title>Draft genome sequence of Pediococcus parvulus 2.6, a probiotic beta-glucan producer strain.</title>
        <authorList>
            <person name="Mohedano M.L."/>
            <person name="Perez-Ramos A."/>
            <person name="Duenas M.T."/>
            <person name="Lamontanara A."/>
            <person name="Orru L."/>
            <person name="Spano G."/>
            <person name="Capozzi V."/>
            <person name="Lopez P."/>
        </authorList>
    </citation>
    <scope>NUCLEOTIDE SEQUENCE [LARGE SCALE GENOMIC DNA]</scope>
    <source>
        <strain evidence="4 5">2.6</strain>
    </source>
</reference>
<dbReference type="NCBIfam" id="TIGR00730">
    <property type="entry name" value="Rossman fold protein, TIGR00730 family"/>
    <property type="match status" value="1"/>
</dbReference>
<dbReference type="Proteomes" id="UP001275867">
    <property type="component" value="Unassembled WGS sequence"/>
</dbReference>
<keyword evidence="2" id="KW-0378">Hydrolase</keyword>
<comment type="caution">
    <text evidence="3">The sequence shown here is derived from an EMBL/GenBank/DDBJ whole genome shotgun (WGS) entry which is preliminary data.</text>
</comment>
<dbReference type="Pfam" id="PF03641">
    <property type="entry name" value="Lysine_decarbox"/>
    <property type="match status" value="1"/>
</dbReference>